<evidence type="ECO:0000313" key="2">
    <source>
        <dbReference type="EMBL" id="PHH67755.1"/>
    </source>
</evidence>
<reference evidence="2 3" key="1">
    <citation type="submission" date="2017-06" db="EMBL/GenBank/DDBJ databases">
        <title>Ant-infecting Ophiocordyceps genomes reveal a high diversity of potential behavioral manipulation genes and a possible major role for enterotoxins.</title>
        <authorList>
            <person name="De Bekker C."/>
            <person name="Evans H.C."/>
            <person name="Brachmann A."/>
            <person name="Hughes D.P."/>
        </authorList>
    </citation>
    <scope>NUCLEOTIDE SEQUENCE [LARGE SCALE GENOMIC DNA]</scope>
    <source>
        <strain evidence="2 3">Map16</strain>
    </source>
</reference>
<evidence type="ECO:0000313" key="3">
    <source>
        <dbReference type="Proteomes" id="UP000226431"/>
    </source>
</evidence>
<feature type="compositionally biased region" description="Low complexity" evidence="1">
    <location>
        <begin position="276"/>
        <end position="297"/>
    </location>
</feature>
<feature type="region of interest" description="Disordered" evidence="1">
    <location>
        <begin position="234"/>
        <end position="297"/>
    </location>
</feature>
<protein>
    <submittedName>
        <fullName evidence="2">Uncharacterized protein</fullName>
    </submittedName>
</protein>
<proteinExistence type="predicted"/>
<feature type="region of interest" description="Disordered" evidence="1">
    <location>
        <begin position="118"/>
        <end position="146"/>
    </location>
</feature>
<gene>
    <name evidence="2" type="ORF">CDD80_556</name>
</gene>
<dbReference type="AlphaFoldDB" id="A0A2C5YE22"/>
<evidence type="ECO:0000256" key="1">
    <source>
        <dbReference type="SAM" id="MobiDB-lite"/>
    </source>
</evidence>
<comment type="caution">
    <text evidence="2">The sequence shown here is derived from an EMBL/GenBank/DDBJ whole genome shotgun (WGS) entry which is preliminary data.</text>
</comment>
<keyword evidence="3" id="KW-1185">Reference proteome</keyword>
<dbReference type="EMBL" id="NJES01001170">
    <property type="protein sequence ID" value="PHH67755.1"/>
    <property type="molecule type" value="Genomic_DNA"/>
</dbReference>
<organism evidence="2 3">
    <name type="scientific">Ophiocordyceps camponoti-rufipedis</name>
    <dbReference type="NCBI Taxonomy" id="2004952"/>
    <lineage>
        <taxon>Eukaryota</taxon>
        <taxon>Fungi</taxon>
        <taxon>Dikarya</taxon>
        <taxon>Ascomycota</taxon>
        <taxon>Pezizomycotina</taxon>
        <taxon>Sordariomycetes</taxon>
        <taxon>Hypocreomycetidae</taxon>
        <taxon>Hypocreales</taxon>
        <taxon>Ophiocordycipitaceae</taxon>
        <taxon>Ophiocordyceps</taxon>
    </lineage>
</organism>
<feature type="compositionally biased region" description="Basic and acidic residues" evidence="1">
    <location>
        <begin position="56"/>
        <end position="71"/>
    </location>
</feature>
<accession>A0A2C5YE22</accession>
<feature type="compositionally biased region" description="Low complexity" evidence="1">
    <location>
        <begin position="198"/>
        <end position="212"/>
    </location>
</feature>
<sequence>MARTLAVALRASHLGAPSHAICTTWQHGSAERHCSGAQSSTARTLQRLTDTVRFKTTDTVRSTEGKRDTRGRLPLVAEGEKSRPPPWSPRPLPRRFIRSAPLDRLVPLQRMYGSRPVDSAEWGVDPARGKRPGERATLAASQPASSDVVLGSRCTSLSRHTTTTPAQLAPLAEGALRPAPPVPVHRRGMGVRRHRGQPASSSALPCSAPNSAADHNPPVILTLVGTWPRAPCVSSSVRRPGYCPRAPIGSSNHPSRRPDLLSARISTLSPAAAYGQQQQQQQHQHEQQQQQQQQQQP</sequence>
<name>A0A2C5YE22_9HYPO</name>
<feature type="region of interest" description="Disordered" evidence="1">
    <location>
        <begin position="191"/>
        <end position="212"/>
    </location>
</feature>
<feature type="region of interest" description="Disordered" evidence="1">
    <location>
        <begin position="56"/>
        <end position="94"/>
    </location>
</feature>
<dbReference type="Proteomes" id="UP000226431">
    <property type="component" value="Unassembled WGS sequence"/>
</dbReference>